<accession>A0A0E0IRU5</accession>
<reference evidence="5" key="1">
    <citation type="submission" date="2015-04" db="UniProtKB">
        <authorList>
            <consortium name="EnsemblPlants"/>
        </authorList>
    </citation>
    <scope>IDENTIFICATION</scope>
    <source>
        <strain evidence="5">SL10</strain>
    </source>
</reference>
<keyword evidence="3 4" id="KW-0964">Secreted</keyword>
<organism evidence="5">
    <name type="scientific">Oryza nivara</name>
    <name type="common">Indian wild rice</name>
    <name type="synonym">Oryza sativa f. spontanea</name>
    <dbReference type="NCBI Taxonomy" id="4536"/>
    <lineage>
        <taxon>Eukaryota</taxon>
        <taxon>Viridiplantae</taxon>
        <taxon>Streptophyta</taxon>
        <taxon>Embryophyta</taxon>
        <taxon>Tracheophyta</taxon>
        <taxon>Spermatophyta</taxon>
        <taxon>Magnoliopsida</taxon>
        <taxon>Liliopsida</taxon>
        <taxon>Poales</taxon>
        <taxon>Poaceae</taxon>
        <taxon>BOP clade</taxon>
        <taxon>Oryzoideae</taxon>
        <taxon>Oryzeae</taxon>
        <taxon>Oryzinae</taxon>
        <taxon>Oryza</taxon>
    </lineage>
</organism>
<sequence>MAASHRAILALILLFSSSAATIAGAQPAAADGGRTTHLHFYMHEFFNGGPNGSTARVAPPARSGGSLFGFVSVVDDALREGADPASRLVGRAQGLAAGTSLADGSVTTMLDFVTVAAFGVALPLPGGAAMERPVVGGTGAFRTARGYTLSRTVKTADPNSQVILEYDVYISH</sequence>
<comment type="subcellular location">
    <subcellularLocation>
        <location evidence="4">Secreted</location>
        <location evidence="4">Extracellular space</location>
        <location evidence="4">Apoplast</location>
    </subcellularLocation>
</comment>
<evidence type="ECO:0000256" key="3">
    <source>
        <dbReference type="ARBA" id="ARBA00022525"/>
    </source>
</evidence>
<evidence type="ECO:0000256" key="4">
    <source>
        <dbReference type="RuleBase" id="RU363099"/>
    </source>
</evidence>
<dbReference type="Gene3D" id="2.40.480.10">
    <property type="entry name" value="Allene oxide cyclase-like"/>
    <property type="match status" value="1"/>
</dbReference>
<name>A0A0E0IRU5_ORYNI</name>
<dbReference type="PANTHER" id="PTHR21495">
    <property type="entry name" value="NUCLEOPORIN-RELATED"/>
    <property type="match status" value="1"/>
</dbReference>
<dbReference type="Pfam" id="PF03018">
    <property type="entry name" value="Dirigent"/>
    <property type="match status" value="1"/>
</dbReference>
<dbReference type="eggNOG" id="ENOG502SRFP">
    <property type="taxonomic scope" value="Eukaryota"/>
</dbReference>
<reference evidence="5" key="2">
    <citation type="submission" date="2018-04" db="EMBL/GenBank/DDBJ databases">
        <title>OnivRS2 (Oryza nivara Reference Sequence Version 2).</title>
        <authorList>
            <person name="Zhang J."/>
            <person name="Kudrna D."/>
            <person name="Lee S."/>
            <person name="Talag J."/>
            <person name="Rajasekar S."/>
            <person name="Welchert J."/>
            <person name="Hsing Y.-I."/>
            <person name="Wing R.A."/>
        </authorList>
    </citation>
    <scope>NUCLEOTIDE SEQUENCE [LARGE SCALE GENOMIC DNA]</scope>
</reference>
<keyword evidence="4" id="KW-0052">Apoplast</keyword>
<dbReference type="EnsemblPlants" id="ONIVA10G08690.1">
    <property type="protein sequence ID" value="ONIVA10G08690.1"/>
    <property type="gene ID" value="ONIVA10G08690"/>
</dbReference>
<dbReference type="OMA" id="FMERPIV"/>
<comment type="function">
    <text evidence="4">Dirigent proteins impart stereoselectivity on the phenoxy radical-coupling reaction, yielding optically active lignans from two molecules of coniferyl alcohol in the biosynthesis of lignans, flavonolignans, and alkaloids and thus plays a central role in plant secondary metabolism.</text>
</comment>
<proteinExistence type="inferred from homology"/>
<feature type="signal peptide" evidence="4">
    <location>
        <begin position="1"/>
        <end position="19"/>
    </location>
</feature>
<comment type="similarity">
    <text evidence="1 4">Belongs to the plant dirigent protein family.</text>
</comment>
<evidence type="ECO:0000313" key="6">
    <source>
        <dbReference type="Proteomes" id="UP000006591"/>
    </source>
</evidence>
<dbReference type="AlphaFoldDB" id="A0A0E0IRU5"/>
<evidence type="ECO:0000256" key="1">
    <source>
        <dbReference type="ARBA" id="ARBA00010746"/>
    </source>
</evidence>
<dbReference type="GO" id="GO:0009699">
    <property type="term" value="P:phenylpropanoid biosynthetic process"/>
    <property type="evidence" value="ECO:0007669"/>
    <property type="project" value="UniProtKB-ARBA"/>
</dbReference>
<comment type="subunit">
    <text evidence="2 4">Homodimer.</text>
</comment>
<feature type="chain" id="PRO_5008190872" description="Dirigent protein" evidence="4">
    <location>
        <begin position="20"/>
        <end position="172"/>
    </location>
</feature>
<dbReference type="Proteomes" id="UP000006591">
    <property type="component" value="Chromosome 10"/>
</dbReference>
<keyword evidence="6" id="KW-1185">Reference proteome</keyword>
<dbReference type="InterPro" id="IPR044859">
    <property type="entry name" value="Allene_oxi_cyc_Dirigent"/>
</dbReference>
<evidence type="ECO:0000313" key="5">
    <source>
        <dbReference type="EnsemblPlants" id="ONIVA10G08690.1"/>
    </source>
</evidence>
<dbReference type="Gramene" id="ONIVA10G08690.1">
    <property type="protein sequence ID" value="ONIVA10G08690.1"/>
    <property type="gene ID" value="ONIVA10G08690"/>
</dbReference>
<dbReference type="STRING" id="4536.A0A0E0IRU5"/>
<dbReference type="HOGENOM" id="CLU_087111_2_0_1"/>
<protein>
    <recommendedName>
        <fullName evidence="4">Dirigent protein</fullName>
    </recommendedName>
</protein>
<dbReference type="GO" id="GO:0048046">
    <property type="term" value="C:apoplast"/>
    <property type="evidence" value="ECO:0007669"/>
    <property type="project" value="UniProtKB-SubCell"/>
</dbReference>
<evidence type="ECO:0000256" key="2">
    <source>
        <dbReference type="ARBA" id="ARBA00011738"/>
    </source>
</evidence>
<dbReference type="InterPro" id="IPR004265">
    <property type="entry name" value="Dirigent"/>
</dbReference>
<keyword evidence="4" id="KW-0732">Signal</keyword>